<proteinExistence type="predicted"/>
<protein>
    <submittedName>
        <fullName evidence="1">Uncharacterized protein</fullName>
    </submittedName>
</protein>
<reference evidence="1" key="1">
    <citation type="journal article" date="2020" name="Nature">
        <title>Giant virus diversity and host interactions through global metagenomics.</title>
        <authorList>
            <person name="Schulz F."/>
            <person name="Roux S."/>
            <person name="Paez-Espino D."/>
            <person name="Jungbluth S."/>
            <person name="Walsh D.A."/>
            <person name="Denef V.J."/>
            <person name="McMahon K.D."/>
            <person name="Konstantinidis K.T."/>
            <person name="Eloe-Fadrosh E.A."/>
            <person name="Kyrpides N.C."/>
            <person name="Woyke T."/>
        </authorList>
    </citation>
    <scope>NUCLEOTIDE SEQUENCE</scope>
    <source>
        <strain evidence="1">GVMAG-M-3300023179-71</strain>
    </source>
</reference>
<name>A0A6C0H503_9ZZZZ</name>
<dbReference type="EMBL" id="MN739879">
    <property type="protein sequence ID" value="QHT75487.1"/>
    <property type="molecule type" value="Genomic_DNA"/>
</dbReference>
<accession>A0A6C0H503</accession>
<evidence type="ECO:0000313" key="1">
    <source>
        <dbReference type="EMBL" id="QHT75487.1"/>
    </source>
</evidence>
<dbReference type="AlphaFoldDB" id="A0A6C0H503"/>
<organism evidence="1">
    <name type="scientific">viral metagenome</name>
    <dbReference type="NCBI Taxonomy" id="1070528"/>
    <lineage>
        <taxon>unclassified sequences</taxon>
        <taxon>metagenomes</taxon>
        <taxon>organismal metagenomes</taxon>
    </lineage>
</organism>
<sequence length="161" mass="19989">MNKYYEIHHNNSIKLYGNTKKKYLVLLKYHDQLKFERIIFLSNMIFVINKMLYCMIRCENGGYYYNQRCCDEAYEFYFQIVEKNIDKYDSDIFNSDYCNYDGLSYKWNNIKNSYTSISGKECIILDFWDLDEFDKHKKYFRENIWKELVEKYWHPNKIFNL</sequence>